<gene>
    <name evidence="1" type="ORF">EVAR_4867_1</name>
</gene>
<name>A0A4C1SZX8_EUMVA</name>
<proteinExistence type="predicted"/>
<protein>
    <submittedName>
        <fullName evidence="1">Uncharacterized protein</fullName>
    </submittedName>
</protein>
<keyword evidence="2" id="KW-1185">Reference proteome</keyword>
<dbReference type="AlphaFoldDB" id="A0A4C1SZX8"/>
<sequence>MYMLNSSGCSSVAIGRLRFSPLDRPFSLVCYCVAVFLRAAFRSVGLRACTSVWGAAQCSFSYFASSGQHIHRTLLLRRVTGRVPDLRAVGTPVPSDRLDKPEKSTGLTAFGLMASAVMLQGVFSP</sequence>
<comment type="caution">
    <text evidence="1">The sequence shown here is derived from an EMBL/GenBank/DDBJ whole genome shotgun (WGS) entry which is preliminary data.</text>
</comment>
<dbReference type="EMBL" id="BGZK01000026">
    <property type="protein sequence ID" value="GBP07526.1"/>
    <property type="molecule type" value="Genomic_DNA"/>
</dbReference>
<organism evidence="1 2">
    <name type="scientific">Eumeta variegata</name>
    <name type="common">Bagworm moth</name>
    <name type="synonym">Eumeta japonica</name>
    <dbReference type="NCBI Taxonomy" id="151549"/>
    <lineage>
        <taxon>Eukaryota</taxon>
        <taxon>Metazoa</taxon>
        <taxon>Ecdysozoa</taxon>
        <taxon>Arthropoda</taxon>
        <taxon>Hexapoda</taxon>
        <taxon>Insecta</taxon>
        <taxon>Pterygota</taxon>
        <taxon>Neoptera</taxon>
        <taxon>Endopterygota</taxon>
        <taxon>Lepidoptera</taxon>
        <taxon>Glossata</taxon>
        <taxon>Ditrysia</taxon>
        <taxon>Tineoidea</taxon>
        <taxon>Psychidae</taxon>
        <taxon>Oiketicinae</taxon>
        <taxon>Eumeta</taxon>
    </lineage>
</organism>
<accession>A0A4C1SZX8</accession>
<evidence type="ECO:0000313" key="1">
    <source>
        <dbReference type="EMBL" id="GBP07526.1"/>
    </source>
</evidence>
<reference evidence="1 2" key="1">
    <citation type="journal article" date="2019" name="Commun. Biol.">
        <title>The bagworm genome reveals a unique fibroin gene that provides high tensile strength.</title>
        <authorList>
            <person name="Kono N."/>
            <person name="Nakamura H."/>
            <person name="Ohtoshi R."/>
            <person name="Tomita M."/>
            <person name="Numata K."/>
            <person name="Arakawa K."/>
        </authorList>
    </citation>
    <scope>NUCLEOTIDE SEQUENCE [LARGE SCALE GENOMIC DNA]</scope>
</reference>
<evidence type="ECO:0000313" key="2">
    <source>
        <dbReference type="Proteomes" id="UP000299102"/>
    </source>
</evidence>
<dbReference type="Proteomes" id="UP000299102">
    <property type="component" value="Unassembled WGS sequence"/>
</dbReference>